<dbReference type="EMBL" id="ML991776">
    <property type="protein sequence ID" value="KAF2238398.1"/>
    <property type="molecule type" value="Genomic_DNA"/>
</dbReference>
<name>A0A6A6HKQ9_VIRVR</name>
<dbReference type="Proteomes" id="UP000800092">
    <property type="component" value="Unassembled WGS sequence"/>
</dbReference>
<keyword evidence="3" id="KW-1185">Reference proteome</keyword>
<organism evidence="2 3">
    <name type="scientific">Viridothelium virens</name>
    <name type="common">Speckled blister lichen</name>
    <name type="synonym">Trypethelium virens</name>
    <dbReference type="NCBI Taxonomy" id="1048519"/>
    <lineage>
        <taxon>Eukaryota</taxon>
        <taxon>Fungi</taxon>
        <taxon>Dikarya</taxon>
        <taxon>Ascomycota</taxon>
        <taxon>Pezizomycotina</taxon>
        <taxon>Dothideomycetes</taxon>
        <taxon>Dothideomycetes incertae sedis</taxon>
        <taxon>Trypetheliales</taxon>
        <taxon>Trypetheliaceae</taxon>
        <taxon>Viridothelium</taxon>
    </lineage>
</organism>
<evidence type="ECO:0000256" key="1">
    <source>
        <dbReference type="SAM" id="MobiDB-lite"/>
    </source>
</evidence>
<feature type="region of interest" description="Disordered" evidence="1">
    <location>
        <begin position="44"/>
        <end position="75"/>
    </location>
</feature>
<accession>A0A6A6HKQ9</accession>
<dbReference type="AlphaFoldDB" id="A0A6A6HKQ9"/>
<gene>
    <name evidence="2" type="ORF">EV356DRAFT_307812</name>
</gene>
<protein>
    <submittedName>
        <fullName evidence="2">Uncharacterized protein</fullName>
    </submittedName>
</protein>
<feature type="compositionally biased region" description="Basic and acidic residues" evidence="1">
    <location>
        <begin position="125"/>
        <end position="137"/>
    </location>
</feature>
<sequence>MRMARTGLHRRQPSIGETKTSHTHDSWSIGIYCSVRQQKAIASTRARGNFGPRPREKQEGCPLESKHSTASRDNESASRFALVFQDWYTCWAKVMTPALTEGGGQYARLTAIQVHRRAERRRRSNCKEDARREELGRRRNHNERRGNISKQRRRDGGEHWEMEIMDIIPGLSPCRASARLSAGVCLLPD</sequence>
<evidence type="ECO:0000313" key="2">
    <source>
        <dbReference type="EMBL" id="KAF2238398.1"/>
    </source>
</evidence>
<feature type="region of interest" description="Disordered" evidence="1">
    <location>
        <begin position="120"/>
        <end position="155"/>
    </location>
</feature>
<proteinExistence type="predicted"/>
<feature type="compositionally biased region" description="Basic and acidic residues" evidence="1">
    <location>
        <begin position="53"/>
        <end position="75"/>
    </location>
</feature>
<reference evidence="2" key="1">
    <citation type="journal article" date="2020" name="Stud. Mycol.">
        <title>101 Dothideomycetes genomes: a test case for predicting lifestyles and emergence of pathogens.</title>
        <authorList>
            <person name="Haridas S."/>
            <person name="Albert R."/>
            <person name="Binder M."/>
            <person name="Bloem J."/>
            <person name="Labutti K."/>
            <person name="Salamov A."/>
            <person name="Andreopoulos B."/>
            <person name="Baker S."/>
            <person name="Barry K."/>
            <person name="Bills G."/>
            <person name="Bluhm B."/>
            <person name="Cannon C."/>
            <person name="Castanera R."/>
            <person name="Culley D."/>
            <person name="Daum C."/>
            <person name="Ezra D."/>
            <person name="Gonzalez J."/>
            <person name="Henrissat B."/>
            <person name="Kuo A."/>
            <person name="Liang C."/>
            <person name="Lipzen A."/>
            <person name="Lutzoni F."/>
            <person name="Magnuson J."/>
            <person name="Mondo S."/>
            <person name="Nolan M."/>
            <person name="Ohm R."/>
            <person name="Pangilinan J."/>
            <person name="Park H.-J."/>
            <person name="Ramirez L."/>
            <person name="Alfaro M."/>
            <person name="Sun H."/>
            <person name="Tritt A."/>
            <person name="Yoshinaga Y."/>
            <person name="Zwiers L.-H."/>
            <person name="Turgeon B."/>
            <person name="Goodwin S."/>
            <person name="Spatafora J."/>
            <person name="Crous P."/>
            <person name="Grigoriev I."/>
        </authorList>
    </citation>
    <scope>NUCLEOTIDE SEQUENCE</scope>
    <source>
        <strain evidence="2">Tuck. ex Michener</strain>
    </source>
</reference>
<evidence type="ECO:0000313" key="3">
    <source>
        <dbReference type="Proteomes" id="UP000800092"/>
    </source>
</evidence>
<feature type="region of interest" description="Disordered" evidence="1">
    <location>
        <begin position="1"/>
        <end position="22"/>
    </location>
</feature>